<keyword evidence="6" id="KW-1185">Reference proteome</keyword>
<dbReference type="PATRIC" id="fig|148814.8.peg.565"/>
<dbReference type="PANTHER" id="PTHR30258">
    <property type="entry name" value="TYPE II SECRETION SYSTEM PROTEIN GSPE-RELATED"/>
    <property type="match status" value="1"/>
</dbReference>
<dbReference type="Pfam" id="PF00437">
    <property type="entry name" value="T2SSE"/>
    <property type="match status" value="1"/>
</dbReference>
<dbReference type="Gene3D" id="3.40.50.300">
    <property type="entry name" value="P-loop containing nucleotide triphosphate hydrolases"/>
    <property type="match status" value="1"/>
</dbReference>
<comment type="caution">
    <text evidence="5">The sequence shown here is derived from an EMBL/GenBank/DDBJ whole genome shotgun (WGS) entry which is preliminary data.</text>
</comment>
<name>A0A0N0CT57_9LACO</name>
<keyword evidence="2" id="KW-0547">Nucleotide-binding</keyword>
<dbReference type="SUPFAM" id="SSF52540">
    <property type="entry name" value="P-loop containing nucleoside triphosphate hydrolases"/>
    <property type="match status" value="1"/>
</dbReference>
<evidence type="ECO:0000313" key="5">
    <source>
        <dbReference type="EMBL" id="KOY76571.1"/>
    </source>
</evidence>
<sequence>MSISNYFDNLINQAIEDKIKDIYLMPINENYIVREHTGLSIENHDCINYEKANKLINYCKYIGGMSISERRRPQIGSFEFISKQKKFFLRFSSVGNYKNHESMVIRIIYSLDDETINYDNEDQFYRLKELSKQNGMIIFAGKTGSGKTTSIYHLANSMSSNKLIMSIEDPVEIINTNFLQLQVNESADMGYDELIKVGLRSRPDVFIIGEIRDASTAKSAVRAALSGHLVLTTIHARDIDGVINRLGQLGCDYDDLFNCLNSVVFQTLSVKNQRDISVNVDIRNDFAGLKERIVGNGKTIAE</sequence>
<dbReference type="InterPro" id="IPR047667">
    <property type="entry name" value="ATPase_ComGA"/>
</dbReference>
<dbReference type="InterPro" id="IPR027417">
    <property type="entry name" value="P-loop_NTPase"/>
</dbReference>
<dbReference type="InterPro" id="IPR001482">
    <property type="entry name" value="T2SS/T4SS_dom"/>
</dbReference>
<feature type="domain" description="Bacterial type II secretion system protein E" evidence="4">
    <location>
        <begin position="3"/>
        <end position="269"/>
    </location>
</feature>
<dbReference type="GO" id="GO:0016887">
    <property type="term" value="F:ATP hydrolysis activity"/>
    <property type="evidence" value="ECO:0007669"/>
    <property type="project" value="TreeGrafter"/>
</dbReference>
<proteinExistence type="inferred from homology"/>
<dbReference type="PANTHER" id="PTHR30258:SF2">
    <property type="entry name" value="COMG OPERON PROTEIN 1"/>
    <property type="match status" value="1"/>
</dbReference>
<evidence type="ECO:0000259" key="4">
    <source>
        <dbReference type="Pfam" id="PF00437"/>
    </source>
</evidence>
<dbReference type="NCBIfam" id="NF041000">
    <property type="entry name" value="ATPase_ComGA"/>
    <property type="match status" value="1"/>
</dbReference>
<evidence type="ECO:0000256" key="2">
    <source>
        <dbReference type="ARBA" id="ARBA00022741"/>
    </source>
</evidence>
<dbReference type="GO" id="GO:0005524">
    <property type="term" value="F:ATP binding"/>
    <property type="evidence" value="ECO:0007669"/>
    <property type="project" value="UniProtKB-KW"/>
</dbReference>
<dbReference type="RefSeq" id="WP_053791668.1">
    <property type="nucleotide sequence ID" value="NZ_JXCY01000005.1"/>
</dbReference>
<dbReference type="GO" id="GO:0005886">
    <property type="term" value="C:plasma membrane"/>
    <property type="evidence" value="ECO:0007669"/>
    <property type="project" value="TreeGrafter"/>
</dbReference>
<organism evidence="5 6">
    <name type="scientific">Apilactobacillus kunkeei</name>
    <dbReference type="NCBI Taxonomy" id="148814"/>
    <lineage>
        <taxon>Bacteria</taxon>
        <taxon>Bacillati</taxon>
        <taxon>Bacillota</taxon>
        <taxon>Bacilli</taxon>
        <taxon>Lactobacillales</taxon>
        <taxon>Lactobacillaceae</taxon>
        <taxon>Apilactobacillus</taxon>
    </lineage>
</organism>
<comment type="similarity">
    <text evidence="1">Belongs to the GSP E family.</text>
</comment>
<dbReference type="CDD" id="cd01129">
    <property type="entry name" value="PulE-GspE-like"/>
    <property type="match status" value="1"/>
</dbReference>
<dbReference type="EMBL" id="JXCY01000005">
    <property type="protein sequence ID" value="KOY76571.1"/>
    <property type="molecule type" value="Genomic_DNA"/>
</dbReference>
<accession>A0A0N0CT57</accession>
<protein>
    <recommendedName>
        <fullName evidence="4">Bacterial type II secretion system protein E domain-containing protein</fullName>
    </recommendedName>
</protein>
<dbReference type="AlphaFoldDB" id="A0A0N0CT57"/>
<evidence type="ECO:0000313" key="6">
    <source>
        <dbReference type="Proteomes" id="UP000037778"/>
    </source>
</evidence>
<evidence type="ECO:0000256" key="3">
    <source>
        <dbReference type="ARBA" id="ARBA00022840"/>
    </source>
</evidence>
<dbReference type="Proteomes" id="UP000037778">
    <property type="component" value="Unassembled WGS sequence"/>
</dbReference>
<dbReference type="Gene3D" id="3.30.450.90">
    <property type="match status" value="1"/>
</dbReference>
<keyword evidence="3" id="KW-0067">ATP-binding</keyword>
<gene>
    <name evidence="5" type="ORF">RZ71_13690</name>
</gene>
<evidence type="ECO:0000256" key="1">
    <source>
        <dbReference type="ARBA" id="ARBA00006611"/>
    </source>
</evidence>
<reference evidence="5 6" key="1">
    <citation type="journal article" date="2015" name="Genome Biol. Evol.">
        <title>Functionally Structured Genomes in Lactobacillus kunkeei Colonizing the Honey Crop and Food Products of Honeybees and Stingless Bees.</title>
        <authorList>
            <person name="Tamarit D."/>
            <person name="Ellegaard K.M."/>
            <person name="Wikander J."/>
            <person name="Olofsson T."/>
            <person name="Vasquez A."/>
            <person name="Andersson S.G."/>
        </authorList>
    </citation>
    <scope>NUCLEOTIDE SEQUENCE [LARGE SCALE GENOMIC DNA]</scope>
    <source>
        <strain evidence="5 6">LAko</strain>
    </source>
</reference>